<evidence type="ECO:0000313" key="3">
    <source>
        <dbReference type="Proteomes" id="UP000070299"/>
    </source>
</evidence>
<evidence type="ECO:0000259" key="1">
    <source>
        <dbReference type="Pfam" id="PF02698"/>
    </source>
</evidence>
<keyword evidence="3" id="KW-1185">Reference proteome</keyword>
<dbReference type="STRING" id="1799789.AX660_10500"/>
<organism evidence="2 3">
    <name type="scientific">Paraglaciecola hydrolytica</name>
    <dbReference type="NCBI Taxonomy" id="1799789"/>
    <lineage>
        <taxon>Bacteria</taxon>
        <taxon>Pseudomonadati</taxon>
        <taxon>Pseudomonadota</taxon>
        <taxon>Gammaproteobacteria</taxon>
        <taxon>Alteromonadales</taxon>
        <taxon>Alteromonadaceae</taxon>
        <taxon>Paraglaciecola</taxon>
    </lineage>
</organism>
<dbReference type="GO" id="GO:0005886">
    <property type="term" value="C:plasma membrane"/>
    <property type="evidence" value="ECO:0007669"/>
    <property type="project" value="TreeGrafter"/>
</dbReference>
<evidence type="ECO:0000313" key="2">
    <source>
        <dbReference type="EMBL" id="KXI30389.1"/>
    </source>
</evidence>
<dbReference type="PANTHER" id="PTHR30336:SF20">
    <property type="entry name" value="DUF218 DOMAIN-CONTAINING PROTEIN"/>
    <property type="match status" value="1"/>
</dbReference>
<dbReference type="PANTHER" id="PTHR30336">
    <property type="entry name" value="INNER MEMBRANE PROTEIN, PROBABLE PERMEASE"/>
    <property type="match status" value="1"/>
</dbReference>
<sequence>MQLSDSLYLLVQTLWDYHHLNHRLQAADCLIVMGCQDLGVAHKAIELYQQNYSELLLFSGGFGKITKDLWRKSEADIFADEAIKAGISSEHILLETRSSNCGENILFAMQLLQGRGLKPSKVLLVTKPYLERRAYATFKQHFADVEVYVTSQSITLADYLQSATDPEQVIQLIVGDLHRILQYPRLGYQIKQDVPKAVINAYEQLVNAGYHQYLI</sequence>
<proteinExistence type="predicted"/>
<dbReference type="InterPro" id="IPR014729">
    <property type="entry name" value="Rossmann-like_a/b/a_fold"/>
</dbReference>
<protein>
    <recommendedName>
        <fullName evidence="1">DUF218 domain-containing protein</fullName>
    </recommendedName>
</protein>
<comment type="caution">
    <text evidence="2">The sequence shown here is derived from an EMBL/GenBank/DDBJ whole genome shotgun (WGS) entry which is preliminary data.</text>
</comment>
<dbReference type="InterPro" id="IPR051599">
    <property type="entry name" value="Cell_Envelope_Assoc"/>
</dbReference>
<dbReference type="OrthoDB" id="2216870at2"/>
<reference evidence="3" key="1">
    <citation type="submission" date="2016-02" db="EMBL/GenBank/DDBJ databases">
        <authorList>
            <person name="Schultz-Johansen M."/>
            <person name="Glaring M.A."/>
            <person name="Bech P.K."/>
            <person name="Stougaard P."/>
        </authorList>
    </citation>
    <scope>NUCLEOTIDE SEQUENCE [LARGE SCALE GENOMIC DNA]</scope>
    <source>
        <strain evidence="3">S66</strain>
    </source>
</reference>
<gene>
    <name evidence="2" type="ORF">AX660_10500</name>
</gene>
<accession>A0A136A589</accession>
<name>A0A136A589_9ALTE</name>
<dbReference type="Gene3D" id="3.40.50.620">
    <property type="entry name" value="HUPs"/>
    <property type="match status" value="1"/>
</dbReference>
<dbReference type="Pfam" id="PF02698">
    <property type="entry name" value="DUF218"/>
    <property type="match status" value="1"/>
</dbReference>
<dbReference type="InterPro" id="IPR003848">
    <property type="entry name" value="DUF218"/>
</dbReference>
<dbReference type="CDD" id="cd06259">
    <property type="entry name" value="YdcF-like"/>
    <property type="match status" value="1"/>
</dbReference>
<feature type="domain" description="DUF218" evidence="1">
    <location>
        <begin position="29"/>
        <end position="161"/>
    </location>
</feature>
<dbReference type="Proteomes" id="UP000070299">
    <property type="component" value="Unassembled WGS sequence"/>
</dbReference>
<dbReference type="EMBL" id="LSNE01000003">
    <property type="protein sequence ID" value="KXI30389.1"/>
    <property type="molecule type" value="Genomic_DNA"/>
</dbReference>
<dbReference type="AlphaFoldDB" id="A0A136A589"/>
<dbReference type="RefSeq" id="WP_068374742.1">
    <property type="nucleotide sequence ID" value="NZ_LSNE01000003.1"/>
</dbReference>